<sequence length="131" mass="15028">MTQEAFLKVYVGKGETIAYDSTTDYKKTEKMIKDIVFVCDRWGDRYPNRNIRSADLMKFIPGIRNDISSGCVYCFSSDLEKAKLILVESINVRLVRVVDSFMKQMAWHAESVKNVSGVKTVKIIPEYETKS</sequence>
<organism evidence="1 2">
    <name type="scientific">Klebsiella phage UPM 2146</name>
    <dbReference type="NCBI Taxonomy" id="2847816"/>
    <lineage>
        <taxon>Viruses</taxon>
        <taxon>Duplodnaviria</taxon>
        <taxon>Heunggongvirae</taxon>
        <taxon>Uroviricota</taxon>
        <taxon>Caudoviricetes</taxon>
        <taxon>Pantevenvirales</taxon>
        <taxon>Ackermannviridae</taxon>
        <taxon>Taipeivirus</taxon>
        <taxon>Taipeivirus UPM2146</taxon>
    </lineage>
</organism>
<accession>A0A5Q2F723</accession>
<name>A0A5Q2F723_9CAUD</name>
<evidence type="ECO:0000313" key="1">
    <source>
        <dbReference type="EMBL" id="QGF20597.1"/>
    </source>
</evidence>
<reference evidence="1 2" key="1">
    <citation type="submission" date="2019-09" db="EMBL/GenBank/DDBJ databases">
        <authorList>
            <person name="Assafiri O."/>
            <person name="Yusoff K."/>
            <person name="Song Ai Lian A."/>
            <person name="Hanish I."/>
            <person name="Geok Hun T."/>
        </authorList>
    </citation>
    <scope>NUCLEOTIDE SEQUENCE [LARGE SCALE GENOMIC DNA]</scope>
</reference>
<dbReference type="Proteomes" id="UP000331412">
    <property type="component" value="Segment"/>
</dbReference>
<keyword evidence="2" id="KW-1185">Reference proteome</keyword>
<dbReference type="GeneID" id="55814040"/>
<evidence type="ECO:0000313" key="2">
    <source>
        <dbReference type="Proteomes" id="UP000331412"/>
    </source>
</evidence>
<dbReference type="EMBL" id="MN478483">
    <property type="protein sequence ID" value="QGF20597.1"/>
    <property type="molecule type" value="Genomic_DNA"/>
</dbReference>
<protein>
    <submittedName>
        <fullName evidence="1">Uncharacterized protein</fullName>
    </submittedName>
</protein>
<proteinExistence type="predicted"/>
<dbReference type="RefSeq" id="YP_009884673.1">
    <property type="nucleotide sequence ID" value="NC_049472.1"/>
</dbReference>